<dbReference type="GO" id="GO:0051539">
    <property type="term" value="F:4 iron, 4 sulfur cluster binding"/>
    <property type="evidence" value="ECO:0007669"/>
    <property type="project" value="UniProtKB-UniRule"/>
</dbReference>
<feature type="binding site" evidence="8">
    <location>
        <position position="32"/>
    </location>
    <ligand>
        <name>substrate</name>
    </ligand>
</feature>
<comment type="cofactor">
    <cofactor evidence="8">
        <name>[4Fe-4S] cluster</name>
        <dbReference type="ChEBI" id="CHEBI:49883"/>
    </cofactor>
    <text evidence="8">Binds 1 [4Fe-4S] cluster. The cluster is coordinated with 3 cysteines and an exchangeable S-adenosyl-L-methionine.</text>
</comment>
<evidence type="ECO:0000313" key="10">
    <source>
        <dbReference type="EMBL" id="KGF36303.1"/>
    </source>
</evidence>
<feature type="binding site" evidence="8">
    <location>
        <begin position="17"/>
        <end position="19"/>
    </location>
    <ligand>
        <name>substrate</name>
    </ligand>
</feature>
<comment type="similarity">
    <text evidence="8">Belongs to the radical SAM superfamily. 7-carboxy-7-deazaguanine synthase family.</text>
</comment>
<sequence length="199" mass="22713">MNRDVRTYKVNEIFYSLQGEGHHAGRAAVFVRFAKCNLNCWFCDTNFDTFTEMSAQQIIENVQQYAPCNFVVITGGEPTLQVTPELLQLFHVHGYYVSMETNGTHPIPKGVDWVTCSPKKAFIEAGNVHIKQANEIKVVYDGIHPISTFGIEAEERYVQPCDVGDELRNKEIMQQAIQFVKTHPQWKLSLQLHKLIGIQ</sequence>
<name>A0A095ZNS5_9BACT</name>
<comment type="cofactor">
    <cofactor evidence="8">
        <name>Mg(2+)</name>
        <dbReference type="ChEBI" id="CHEBI:18420"/>
    </cofactor>
</comment>
<feature type="binding site" evidence="8">
    <location>
        <position position="76"/>
    </location>
    <ligand>
        <name>S-adenosyl-L-methionine</name>
        <dbReference type="ChEBI" id="CHEBI:59789"/>
    </ligand>
</feature>
<comment type="caution">
    <text evidence="8">Lacks conserved residue(s) required for the propagation of feature annotation.</text>
</comment>
<dbReference type="EC" id="4.3.99.3" evidence="8"/>
<dbReference type="InterPro" id="IPR024924">
    <property type="entry name" value="7-CO-7-deazaguanine_synth-like"/>
</dbReference>
<proteinExistence type="inferred from homology"/>
<dbReference type="Pfam" id="PF04055">
    <property type="entry name" value="Radical_SAM"/>
    <property type="match status" value="1"/>
</dbReference>
<dbReference type="RefSeq" id="WP_036871839.1">
    <property type="nucleotide sequence ID" value="NZ_JRNN01000028.1"/>
</dbReference>
<dbReference type="PANTHER" id="PTHR42836:SF1">
    <property type="entry name" value="7-CARBOXY-7-DEAZAGUANINE SYNTHASE"/>
    <property type="match status" value="1"/>
</dbReference>
<gene>
    <name evidence="8" type="primary">queE</name>
    <name evidence="10" type="ORF">HMPREF2137_02315</name>
</gene>
<dbReference type="PIRSF" id="PIRSF000370">
    <property type="entry name" value="QueE"/>
    <property type="match status" value="1"/>
</dbReference>
<keyword evidence="8" id="KW-0671">Queuosine biosynthesis</keyword>
<evidence type="ECO:0000256" key="1">
    <source>
        <dbReference type="ARBA" id="ARBA00022485"/>
    </source>
</evidence>
<feature type="binding site" evidence="8">
    <location>
        <position position="40"/>
    </location>
    <ligand>
        <name>[4Fe-4S] cluster</name>
        <dbReference type="ChEBI" id="CHEBI:49883"/>
        <note>4Fe-4S-S-AdoMet</note>
    </ligand>
</feature>
<evidence type="ECO:0000313" key="11">
    <source>
        <dbReference type="Proteomes" id="UP000029556"/>
    </source>
</evidence>
<dbReference type="PANTHER" id="PTHR42836">
    <property type="entry name" value="7-CARBOXY-7-DEAZAGUANINE SYNTHASE"/>
    <property type="match status" value="1"/>
</dbReference>
<dbReference type="PROSITE" id="PS51918">
    <property type="entry name" value="RADICAL_SAM"/>
    <property type="match status" value="1"/>
</dbReference>
<evidence type="ECO:0000256" key="5">
    <source>
        <dbReference type="ARBA" id="ARBA00023004"/>
    </source>
</evidence>
<dbReference type="GO" id="GO:0000287">
    <property type="term" value="F:magnesium ion binding"/>
    <property type="evidence" value="ECO:0007669"/>
    <property type="project" value="UniProtKB-UniRule"/>
</dbReference>
<evidence type="ECO:0000256" key="8">
    <source>
        <dbReference type="HAMAP-Rule" id="MF_00917"/>
    </source>
</evidence>
<keyword evidence="6 8" id="KW-0411">Iron-sulfur</keyword>
<evidence type="ECO:0000256" key="7">
    <source>
        <dbReference type="ARBA" id="ARBA00023239"/>
    </source>
</evidence>
<feature type="binding site" evidence="8">
    <location>
        <begin position="159"/>
        <end position="162"/>
    </location>
    <ligand>
        <name>S-adenosyl-L-methionine</name>
        <dbReference type="ChEBI" id="CHEBI:59789"/>
    </ligand>
</feature>
<feature type="binding site" evidence="8">
    <location>
        <position position="74"/>
    </location>
    <ligand>
        <name>substrate</name>
    </ligand>
</feature>
<keyword evidence="3 8" id="KW-0479">Metal-binding</keyword>
<keyword evidence="2 8" id="KW-0949">S-adenosyl-L-methionine</keyword>
<keyword evidence="7 8" id="KW-0456">Lyase</keyword>
<dbReference type="HAMAP" id="MF_00917">
    <property type="entry name" value="QueE"/>
    <property type="match status" value="1"/>
</dbReference>
<dbReference type="OrthoDB" id="9792276at2"/>
<organism evidence="10 11">
    <name type="scientific">Hoylesella buccalis DNF00853</name>
    <dbReference type="NCBI Taxonomy" id="1401074"/>
    <lineage>
        <taxon>Bacteria</taxon>
        <taxon>Pseudomonadati</taxon>
        <taxon>Bacteroidota</taxon>
        <taxon>Bacteroidia</taxon>
        <taxon>Bacteroidales</taxon>
        <taxon>Prevotellaceae</taxon>
        <taxon>Hoylesella</taxon>
    </lineage>
</organism>
<dbReference type="Gene3D" id="3.20.20.70">
    <property type="entry name" value="Aldolase class I"/>
    <property type="match status" value="1"/>
</dbReference>
<comment type="pathway">
    <text evidence="8">Purine metabolism; 7-cyano-7-deazaguanine biosynthesis.</text>
</comment>
<dbReference type="GO" id="GO:1904047">
    <property type="term" value="F:S-adenosyl-L-methionine binding"/>
    <property type="evidence" value="ECO:0007669"/>
    <property type="project" value="UniProtKB-UniRule"/>
</dbReference>
<comment type="caution">
    <text evidence="10">The sequence shown here is derived from an EMBL/GenBank/DDBJ whole genome shotgun (WGS) entry which is preliminary data.</text>
</comment>
<feature type="binding site" evidence="8">
    <location>
        <begin position="42"/>
        <end position="44"/>
    </location>
    <ligand>
        <name>S-adenosyl-L-methionine</name>
        <dbReference type="ChEBI" id="CHEBI:59789"/>
    </ligand>
</feature>
<dbReference type="AlphaFoldDB" id="A0A095ZNS5"/>
<dbReference type="SUPFAM" id="SSF102114">
    <property type="entry name" value="Radical SAM enzymes"/>
    <property type="match status" value="1"/>
</dbReference>
<keyword evidence="5 8" id="KW-0408">Iron</keyword>
<comment type="function">
    <text evidence="8">Catalyzes the complex heterocyclic radical-mediated conversion of 6-carboxy-5,6,7,8-tetrahydropterin (CPH4) to 7-carboxy-7-deazaguanine (CDG), a step common to the biosynthetic pathways of all 7-deazapurine-containing compounds.</text>
</comment>
<dbReference type="GO" id="GO:0008616">
    <property type="term" value="P:tRNA queuosine(34) biosynthetic process"/>
    <property type="evidence" value="ECO:0007669"/>
    <property type="project" value="UniProtKB-UniRule"/>
</dbReference>
<protein>
    <recommendedName>
        <fullName evidence="8">7-carboxy-7-deazaguanine synthase</fullName>
        <shortName evidence="8">CDG synthase</shortName>
        <ecNumber evidence="8">4.3.99.3</ecNumber>
    </recommendedName>
    <alternativeName>
        <fullName evidence="8">Queuosine biosynthesis protein QueE</fullName>
    </alternativeName>
</protein>
<evidence type="ECO:0000256" key="6">
    <source>
        <dbReference type="ARBA" id="ARBA00023014"/>
    </source>
</evidence>
<dbReference type="InterPro" id="IPR007197">
    <property type="entry name" value="rSAM"/>
</dbReference>
<evidence type="ECO:0000256" key="2">
    <source>
        <dbReference type="ARBA" id="ARBA00022691"/>
    </source>
</evidence>
<evidence type="ECO:0000259" key="9">
    <source>
        <dbReference type="PROSITE" id="PS51918"/>
    </source>
</evidence>
<dbReference type="UniPathway" id="UPA00391"/>
<keyword evidence="4 8" id="KW-0460">Magnesium</keyword>
<comment type="catalytic activity">
    <reaction evidence="8">
        <text>6-carboxy-5,6,7,8-tetrahydropterin + H(+) = 7-carboxy-7-carbaguanine + NH4(+)</text>
        <dbReference type="Rhea" id="RHEA:27974"/>
        <dbReference type="ChEBI" id="CHEBI:15378"/>
        <dbReference type="ChEBI" id="CHEBI:28938"/>
        <dbReference type="ChEBI" id="CHEBI:61032"/>
        <dbReference type="ChEBI" id="CHEBI:61036"/>
        <dbReference type="EC" id="4.3.99.3"/>
    </reaction>
</comment>
<evidence type="ECO:0000256" key="4">
    <source>
        <dbReference type="ARBA" id="ARBA00022842"/>
    </source>
</evidence>
<comment type="subunit">
    <text evidence="8">Homodimer.</text>
</comment>
<feature type="binding site" evidence="8">
    <location>
        <position position="43"/>
    </location>
    <ligand>
        <name>[4Fe-4S] cluster</name>
        <dbReference type="ChEBI" id="CHEBI:49883"/>
        <note>4Fe-4S-S-AdoMet</note>
    </ligand>
</feature>
<dbReference type="Proteomes" id="UP000029556">
    <property type="component" value="Unassembled WGS sequence"/>
</dbReference>
<dbReference type="InterPro" id="IPR058240">
    <property type="entry name" value="rSAM_sf"/>
</dbReference>
<reference evidence="10 11" key="1">
    <citation type="submission" date="2014-07" db="EMBL/GenBank/DDBJ databases">
        <authorList>
            <person name="McCorrison J."/>
            <person name="Sanka R."/>
            <person name="Torralba M."/>
            <person name="Gillis M."/>
            <person name="Haft D.H."/>
            <person name="Methe B."/>
            <person name="Sutton G."/>
            <person name="Nelson K.E."/>
        </authorList>
    </citation>
    <scope>NUCLEOTIDE SEQUENCE [LARGE SCALE GENOMIC DNA]</scope>
    <source>
        <strain evidence="10 11">DNF00853</strain>
    </source>
</reference>
<feature type="binding site" evidence="8">
    <location>
        <begin position="117"/>
        <end position="119"/>
    </location>
    <ligand>
        <name>S-adenosyl-L-methionine</name>
        <dbReference type="ChEBI" id="CHEBI:59789"/>
    </ligand>
</feature>
<dbReference type="SFLD" id="SFLDS00029">
    <property type="entry name" value="Radical_SAM"/>
    <property type="match status" value="1"/>
</dbReference>
<feature type="binding site" evidence="8">
    <location>
        <position position="36"/>
    </location>
    <ligand>
        <name>[4Fe-4S] cluster</name>
        <dbReference type="ChEBI" id="CHEBI:49883"/>
        <note>4Fe-4S-S-AdoMet</note>
    </ligand>
</feature>
<evidence type="ECO:0000256" key="3">
    <source>
        <dbReference type="ARBA" id="ARBA00022723"/>
    </source>
</evidence>
<feature type="binding site" evidence="8">
    <location>
        <position position="45"/>
    </location>
    <ligand>
        <name>Mg(2+)</name>
        <dbReference type="ChEBI" id="CHEBI:18420"/>
    </ligand>
</feature>
<dbReference type="CDD" id="cd01335">
    <property type="entry name" value="Radical_SAM"/>
    <property type="match status" value="1"/>
</dbReference>
<comment type="cofactor">
    <cofactor evidence="8">
        <name>S-adenosyl-L-methionine</name>
        <dbReference type="ChEBI" id="CHEBI:59789"/>
    </cofactor>
    <text evidence="8">Binds 1 S-adenosyl-L-methionine per subunit.</text>
</comment>
<dbReference type="InterPro" id="IPR013785">
    <property type="entry name" value="Aldolase_TIM"/>
</dbReference>
<dbReference type="EMBL" id="JRNN01000028">
    <property type="protein sequence ID" value="KGF36303.1"/>
    <property type="molecule type" value="Genomic_DNA"/>
</dbReference>
<dbReference type="GO" id="GO:0016840">
    <property type="term" value="F:carbon-nitrogen lyase activity"/>
    <property type="evidence" value="ECO:0007669"/>
    <property type="project" value="UniProtKB-UniRule"/>
</dbReference>
<accession>A0A095ZNS5</accession>
<keyword evidence="1 8" id="KW-0004">4Fe-4S</keyword>
<feature type="domain" description="Radical SAM core" evidence="9">
    <location>
        <begin position="23"/>
        <end position="199"/>
    </location>
</feature>